<gene>
    <name evidence="2" type="ORF">SLOPH_244</name>
</gene>
<dbReference type="OrthoDB" id="2196131at2759"/>
<feature type="region of interest" description="Disordered" evidence="1">
    <location>
        <begin position="184"/>
        <end position="211"/>
    </location>
</feature>
<protein>
    <submittedName>
        <fullName evidence="2">Cullin protein</fullName>
    </submittedName>
</protein>
<reference evidence="3" key="1">
    <citation type="journal article" date="2013" name="PLoS Genet.">
        <title>The genome of Spraguea lophii and the basis of host-microsporidian interactions.</title>
        <authorList>
            <person name="Campbell S.E."/>
            <person name="Williams T.A."/>
            <person name="Yousuf A."/>
            <person name="Soanes D.M."/>
            <person name="Paszkiewicz K.H."/>
            <person name="Williams B.A.P."/>
        </authorList>
    </citation>
    <scope>NUCLEOTIDE SEQUENCE [LARGE SCALE GENOMIC DNA]</scope>
    <source>
        <strain evidence="3">42_110</strain>
    </source>
</reference>
<dbReference type="EMBL" id="ATCN01000456">
    <property type="protein sequence ID" value="EPR78981.1"/>
    <property type="molecule type" value="Genomic_DNA"/>
</dbReference>
<dbReference type="SUPFAM" id="SSF74788">
    <property type="entry name" value="Cullin repeat-like"/>
    <property type="match status" value="1"/>
</dbReference>
<proteinExistence type="predicted"/>
<sequence>MDNENKDISDKNKRTRKSINTNEEVIIHQNTGVQPDTKLISSSQELIPYIKMILIHTLNSPNTLRSSTFQSIYTSIYLYCTKKTKIYEIRGRRIYNTFKSVLNEYTTRLEYKSLIDLKTTLYNYYAAKEKILGMFSYLSKYYIRANSEMDLATMMDILIYRNFIEKIEDKLVDLIIYNSEGMHTNESHSNNTSNGSIESSNNNESTENNFSSSSKESITLIQIYKEIVVSNNEQSKYKNLVDKYILNIKSKINFNLNIKLLLQTIKNIFYEIDNTFNYSPVYINGSYKSSSSSSQENQISRIYRYEYGSAPFINERSSSSSSKSSGIFRIDTLAYNTKDCKIIKKEVLKQLLNRKKEIIHFILDDKHNGDNIIHRNIFHQNSSIKLKMFTYTIILIIPLFFNTFLDSYGVDLSNRIKDKCIYHIIHIIAYKLNEYYVMYNDVTVKKIILEEVRKVIENKNIKKLCKLNIDNNDNENITETNEDICCNNNSSERITDKNMNEDVIRIINYILTSSNDYNKYILEAIAIIIKVLPYSYTIKNKILLDHQQRLIFKKSNIEMERMLVYFINDYNNNDFITSMVLKDINDKKFYDVFYYYNSAINLNGCYNKNYTCMCITESNLTSNGNNGNNIIVNNNGIDLKDKNVNKFNTEITFLTKSLYPIKSTGYYFPVNILGNYNFDILQNKKIDTLNKNNDNKKIDNPFFIHPLLNKALTILSNNIIFKKYKRSSIAYHPLLSKLELEIDIQNNTLDNSNNDLINNSVLDNNSNNTTNEITDIQNNNTTNETSNIQNNILNNNISDNNKINIIVDSVVGSYILDINEKELKISDIEIPVLIYMVKKYLIDCKCDNKPHNPNCIVNEIKKDNFIFKISEKNNCILKINDNIQSGNYFIEELYKNEHIETKTIIPMINKHIISSYIIRMLKRNKIKKEDVYDIIINEYKDLIVEYNNNIIDGGNDIDSGKCNNNTIDNGKEYIKCNTNNTTSNITNTIDITTTIINTNN</sequence>
<evidence type="ECO:0000313" key="3">
    <source>
        <dbReference type="Proteomes" id="UP000014978"/>
    </source>
</evidence>
<feature type="non-terminal residue" evidence="2">
    <location>
        <position position="1000"/>
    </location>
</feature>
<dbReference type="InParanoid" id="S7W825"/>
<feature type="compositionally biased region" description="Low complexity" evidence="1">
    <location>
        <begin position="187"/>
        <end position="211"/>
    </location>
</feature>
<dbReference type="VEuPathDB" id="MicrosporidiaDB:SLOPH_244"/>
<comment type="caution">
    <text evidence="2">The sequence shown here is derived from an EMBL/GenBank/DDBJ whole genome shotgun (WGS) entry which is preliminary data.</text>
</comment>
<name>S7W825_SPRLO</name>
<dbReference type="Proteomes" id="UP000014978">
    <property type="component" value="Unassembled WGS sequence"/>
</dbReference>
<evidence type="ECO:0000313" key="2">
    <source>
        <dbReference type="EMBL" id="EPR78981.1"/>
    </source>
</evidence>
<organism evidence="2 3">
    <name type="scientific">Spraguea lophii (strain 42_110)</name>
    <name type="common">Microsporidian parasite</name>
    <dbReference type="NCBI Taxonomy" id="1358809"/>
    <lineage>
        <taxon>Eukaryota</taxon>
        <taxon>Fungi</taxon>
        <taxon>Fungi incertae sedis</taxon>
        <taxon>Microsporidia</taxon>
        <taxon>Spragueidae</taxon>
        <taxon>Spraguea</taxon>
    </lineage>
</organism>
<keyword evidence="3" id="KW-1185">Reference proteome</keyword>
<evidence type="ECO:0000256" key="1">
    <source>
        <dbReference type="SAM" id="MobiDB-lite"/>
    </source>
</evidence>
<dbReference type="HOGENOM" id="CLU_299894_0_0_1"/>
<dbReference type="AlphaFoldDB" id="S7W825"/>
<accession>S7W825</accession>
<dbReference type="InterPro" id="IPR016159">
    <property type="entry name" value="Cullin_repeat-like_dom_sf"/>
</dbReference>